<proteinExistence type="predicted"/>
<dbReference type="Proteomes" id="UP000663828">
    <property type="component" value="Unassembled WGS sequence"/>
</dbReference>
<sequence length="178" mass="19637">MQNIFFIILIVCVSATANSLYQFNDQTRDVGLAVCENLYGLMAYPRIIQNITVLRTSPLRIRVYLVAQGPSRAIPFSVEGMVCQVGFDQNAANAACRSQNFNNAVLVSNIDWQEPPGGSGQECIMNTDSYKSVIPCEYIMSQINCPESAVNLADCRFPPLFSQTSSCNRHTHVGLICT</sequence>
<dbReference type="InterPro" id="IPR001190">
    <property type="entry name" value="SRCR"/>
</dbReference>
<evidence type="ECO:0000259" key="4">
    <source>
        <dbReference type="PROSITE" id="PS50287"/>
    </source>
</evidence>
<dbReference type="SMART" id="SM00202">
    <property type="entry name" value="SR"/>
    <property type="match status" value="1"/>
</dbReference>
<comment type="caution">
    <text evidence="5">The sequence shown here is derived from an EMBL/GenBank/DDBJ whole genome shotgun (WGS) entry which is preliminary data.</text>
</comment>
<evidence type="ECO:0000313" key="6">
    <source>
        <dbReference type="Proteomes" id="UP000663828"/>
    </source>
</evidence>
<protein>
    <recommendedName>
        <fullName evidence="4">SRCR domain-containing protein</fullName>
    </recommendedName>
</protein>
<evidence type="ECO:0000313" key="5">
    <source>
        <dbReference type="EMBL" id="CAF1406375.1"/>
    </source>
</evidence>
<dbReference type="AlphaFoldDB" id="A0A815L902"/>
<dbReference type="GO" id="GO:0016020">
    <property type="term" value="C:membrane"/>
    <property type="evidence" value="ECO:0007669"/>
    <property type="project" value="InterPro"/>
</dbReference>
<feature type="chain" id="PRO_5032405435" description="SRCR domain-containing protein" evidence="3">
    <location>
        <begin position="20"/>
        <end position="178"/>
    </location>
</feature>
<keyword evidence="1 2" id="KW-1015">Disulfide bond</keyword>
<feature type="disulfide bond" evidence="2">
    <location>
        <begin position="145"/>
        <end position="155"/>
    </location>
</feature>
<feature type="domain" description="SRCR" evidence="4">
    <location>
        <begin position="45"/>
        <end position="178"/>
    </location>
</feature>
<evidence type="ECO:0000256" key="2">
    <source>
        <dbReference type="PROSITE-ProRule" id="PRU00196"/>
    </source>
</evidence>
<dbReference type="EMBL" id="CAJNOR010003364">
    <property type="protein sequence ID" value="CAF1406375.1"/>
    <property type="molecule type" value="Genomic_DNA"/>
</dbReference>
<evidence type="ECO:0000256" key="3">
    <source>
        <dbReference type="SAM" id="SignalP"/>
    </source>
</evidence>
<keyword evidence="6" id="KW-1185">Reference proteome</keyword>
<comment type="caution">
    <text evidence="2">Lacks conserved residue(s) required for the propagation of feature annotation.</text>
</comment>
<name>A0A815L902_ADIRI</name>
<gene>
    <name evidence="5" type="ORF">XAT740_LOCUS34434</name>
</gene>
<keyword evidence="3" id="KW-0732">Signal</keyword>
<accession>A0A815L902</accession>
<dbReference type="PROSITE" id="PS50287">
    <property type="entry name" value="SRCR_2"/>
    <property type="match status" value="1"/>
</dbReference>
<organism evidence="5 6">
    <name type="scientific">Adineta ricciae</name>
    <name type="common">Rotifer</name>
    <dbReference type="NCBI Taxonomy" id="249248"/>
    <lineage>
        <taxon>Eukaryota</taxon>
        <taxon>Metazoa</taxon>
        <taxon>Spiralia</taxon>
        <taxon>Gnathifera</taxon>
        <taxon>Rotifera</taxon>
        <taxon>Eurotatoria</taxon>
        <taxon>Bdelloidea</taxon>
        <taxon>Adinetida</taxon>
        <taxon>Adinetidae</taxon>
        <taxon>Adineta</taxon>
    </lineage>
</organism>
<evidence type="ECO:0000256" key="1">
    <source>
        <dbReference type="ARBA" id="ARBA00023157"/>
    </source>
</evidence>
<dbReference type="SUPFAM" id="SSF56487">
    <property type="entry name" value="SRCR-like"/>
    <property type="match status" value="1"/>
</dbReference>
<feature type="signal peptide" evidence="3">
    <location>
        <begin position="1"/>
        <end position="19"/>
    </location>
</feature>
<dbReference type="Gene3D" id="3.10.250.10">
    <property type="entry name" value="SRCR-like domain"/>
    <property type="match status" value="1"/>
</dbReference>
<dbReference type="InterPro" id="IPR036772">
    <property type="entry name" value="SRCR-like_dom_sf"/>
</dbReference>
<reference evidence="5" key="1">
    <citation type="submission" date="2021-02" db="EMBL/GenBank/DDBJ databases">
        <authorList>
            <person name="Nowell W R."/>
        </authorList>
    </citation>
    <scope>NUCLEOTIDE SEQUENCE</scope>
</reference>